<dbReference type="Gene3D" id="1.10.460.10">
    <property type="entry name" value="Topoisomerase I, domain 2"/>
    <property type="match status" value="1"/>
</dbReference>
<evidence type="ECO:0000259" key="14">
    <source>
        <dbReference type="PROSITE" id="PS50880"/>
    </source>
</evidence>
<evidence type="ECO:0000256" key="1">
    <source>
        <dbReference type="ARBA" id="ARBA00000213"/>
    </source>
</evidence>
<dbReference type="InterPro" id="IPR023405">
    <property type="entry name" value="Topo_IA_core_domain"/>
</dbReference>
<keyword evidence="4" id="KW-0479">Metal-binding</keyword>
<dbReference type="EMBL" id="NSKB01000014">
    <property type="protein sequence ID" value="PAU74156.1"/>
    <property type="molecule type" value="Genomic_DNA"/>
</dbReference>
<dbReference type="CDD" id="cd03362">
    <property type="entry name" value="TOPRIM_TopoIA_TopoIII"/>
    <property type="match status" value="1"/>
</dbReference>
<dbReference type="EC" id="5.6.2.1" evidence="3"/>
<keyword evidence="17" id="KW-1185">Reference proteome</keyword>
<evidence type="ECO:0000256" key="12">
    <source>
        <dbReference type="ARBA" id="ARBA00032877"/>
    </source>
</evidence>
<dbReference type="GO" id="GO:0006265">
    <property type="term" value="P:DNA topological change"/>
    <property type="evidence" value="ECO:0007669"/>
    <property type="project" value="InterPro"/>
</dbReference>
<dbReference type="PANTHER" id="PTHR11390:SF21">
    <property type="entry name" value="DNA TOPOISOMERASE 3-ALPHA"/>
    <property type="match status" value="1"/>
</dbReference>
<dbReference type="InterPro" id="IPR000380">
    <property type="entry name" value="Topo_IA"/>
</dbReference>
<dbReference type="SMART" id="SM00493">
    <property type="entry name" value="TOPRIM"/>
    <property type="match status" value="1"/>
</dbReference>
<comment type="caution">
    <text evidence="16">The sequence shown here is derived from an EMBL/GenBank/DDBJ whole genome shotgun (WGS) entry which is preliminary data.</text>
</comment>
<keyword evidence="5" id="KW-0460">Magnesium</keyword>
<evidence type="ECO:0000256" key="7">
    <source>
        <dbReference type="ARBA" id="ARBA00023125"/>
    </source>
</evidence>
<dbReference type="SUPFAM" id="SSF56712">
    <property type="entry name" value="Prokaryotic type I DNA topoisomerase"/>
    <property type="match status" value="1"/>
</dbReference>
<dbReference type="InterPro" id="IPR023406">
    <property type="entry name" value="Topo_IA_AS"/>
</dbReference>
<evidence type="ECO:0000256" key="13">
    <source>
        <dbReference type="SAM" id="MobiDB-lite"/>
    </source>
</evidence>
<dbReference type="PROSITE" id="PS50880">
    <property type="entry name" value="TOPRIM"/>
    <property type="match status" value="1"/>
</dbReference>
<dbReference type="OrthoDB" id="9803554at2"/>
<comment type="catalytic activity">
    <reaction evidence="1">
        <text>ATP-independent breakage of single-stranded DNA, followed by passage and rejoining.</text>
        <dbReference type="EC" id="5.6.2.1"/>
    </reaction>
</comment>
<dbReference type="GO" id="GO:0043597">
    <property type="term" value="C:cytoplasmic replication fork"/>
    <property type="evidence" value="ECO:0007669"/>
    <property type="project" value="TreeGrafter"/>
</dbReference>
<dbReference type="PROSITE" id="PS52039">
    <property type="entry name" value="TOPO_IA_2"/>
    <property type="match status" value="1"/>
</dbReference>
<dbReference type="InterPro" id="IPR003602">
    <property type="entry name" value="Topo_IA_DNA-bd_dom"/>
</dbReference>
<dbReference type="InterPro" id="IPR013826">
    <property type="entry name" value="Topo_IA_cen_sub3"/>
</dbReference>
<dbReference type="InterPro" id="IPR013825">
    <property type="entry name" value="Topo_IA_cen_sub2"/>
</dbReference>
<comment type="similarity">
    <text evidence="2">Belongs to the type IA topoisomerase family.</text>
</comment>
<dbReference type="InterPro" id="IPR003601">
    <property type="entry name" value="Topo_IA_2"/>
</dbReference>
<evidence type="ECO:0000256" key="4">
    <source>
        <dbReference type="ARBA" id="ARBA00022723"/>
    </source>
</evidence>
<evidence type="ECO:0000313" key="17">
    <source>
        <dbReference type="Proteomes" id="UP000217771"/>
    </source>
</evidence>
<dbReference type="FunFam" id="1.10.290.10:FF:000004">
    <property type="entry name" value="DNA topoisomerase 3"/>
    <property type="match status" value="1"/>
</dbReference>
<dbReference type="InterPro" id="IPR013824">
    <property type="entry name" value="Topo_IA_cen_sub1"/>
</dbReference>
<dbReference type="PRINTS" id="PR00417">
    <property type="entry name" value="PRTPISMRASEI"/>
</dbReference>
<dbReference type="NCBIfam" id="NF005829">
    <property type="entry name" value="PRK07726.1"/>
    <property type="match status" value="1"/>
</dbReference>
<feature type="compositionally biased region" description="Basic and acidic residues" evidence="13">
    <location>
        <begin position="618"/>
        <end position="631"/>
    </location>
</feature>
<dbReference type="SMART" id="SM00436">
    <property type="entry name" value="TOP1Bc"/>
    <property type="match status" value="1"/>
</dbReference>
<dbReference type="GO" id="GO:0006310">
    <property type="term" value="P:DNA recombination"/>
    <property type="evidence" value="ECO:0007669"/>
    <property type="project" value="TreeGrafter"/>
</dbReference>
<protein>
    <recommendedName>
        <fullName evidence="3">DNA topoisomerase</fullName>
        <ecNumber evidence="3">5.6.2.1</ecNumber>
    </recommendedName>
    <alternativeName>
        <fullName evidence="12">Omega-protein</fullName>
    </alternativeName>
    <alternativeName>
        <fullName evidence="11">Relaxing enzyme</fullName>
    </alternativeName>
    <alternativeName>
        <fullName evidence="9">Swivelase</fullName>
    </alternativeName>
    <alternativeName>
        <fullName evidence="10">Untwisting enzyme</fullName>
    </alternativeName>
</protein>
<keyword evidence="8 16" id="KW-0413">Isomerase</keyword>
<proteinExistence type="inferred from homology"/>
<evidence type="ECO:0000259" key="15">
    <source>
        <dbReference type="PROSITE" id="PS52039"/>
    </source>
</evidence>
<gene>
    <name evidence="16" type="ORF">CK498_24025</name>
</gene>
<keyword evidence="6" id="KW-0799">Topoisomerase</keyword>
<dbReference type="PANTHER" id="PTHR11390">
    <property type="entry name" value="PROKARYOTIC DNA TOPOISOMERASE"/>
    <property type="match status" value="1"/>
</dbReference>
<dbReference type="GO" id="GO:0003917">
    <property type="term" value="F:DNA topoisomerase type I (single strand cut, ATP-independent) activity"/>
    <property type="evidence" value="ECO:0007669"/>
    <property type="project" value="UniProtKB-EC"/>
</dbReference>
<dbReference type="InterPro" id="IPR005738">
    <property type="entry name" value="TopoIII"/>
</dbReference>
<dbReference type="GO" id="GO:0046872">
    <property type="term" value="F:metal ion binding"/>
    <property type="evidence" value="ECO:0007669"/>
    <property type="project" value="UniProtKB-KW"/>
</dbReference>
<dbReference type="CDD" id="cd00186">
    <property type="entry name" value="TOP1Ac"/>
    <property type="match status" value="1"/>
</dbReference>
<evidence type="ECO:0000256" key="2">
    <source>
        <dbReference type="ARBA" id="ARBA00009446"/>
    </source>
</evidence>
<dbReference type="Proteomes" id="UP000217771">
    <property type="component" value="Unassembled WGS sequence"/>
</dbReference>
<dbReference type="SMART" id="SM00437">
    <property type="entry name" value="TOP1Ac"/>
    <property type="match status" value="1"/>
</dbReference>
<evidence type="ECO:0000313" key="16">
    <source>
        <dbReference type="EMBL" id="PAU74156.1"/>
    </source>
</evidence>
<dbReference type="Pfam" id="PF01751">
    <property type="entry name" value="Toprim"/>
    <property type="match status" value="1"/>
</dbReference>
<dbReference type="InterPro" id="IPR006171">
    <property type="entry name" value="TOPRIM_dom"/>
</dbReference>
<accession>A0A2A2EMN8</accession>
<sequence>MRVFLCEKPSQARDIARVIGAGQRSEGYLHGGGNVVTWGFGHLLEQAPPEEYDPALKRWSLEALPILPSTWKMEVKKSGRKQFGVVKKLLGQATEVVVATDADREGETIARELLDYCGYRGRVTRLWLSALDDASIRKALASIRSGEATYPLYLAGLGRSRADWLVGMNLTRAYTVLAQRQGHQSVLSVGRVQTPALRLVVDRDREITNFVPQPFWEVVAQFQTAGGTFQAKWQPRDASILDAAGRCVSEVAAQSLVQRVAGQQGHISHLETTHKKESPPLLMDLSSLQQEASRRFGYGAQQVLDTAQALYETHKATTYPRTDCRYLPESQLGDAERIVTMLLHSDETLSRLRQRLDTSRTSRVWNDSKVTAHHGIIPTAVPCDLAKLSDAERNVYDLIRRHYLAQFLPAHEYDQTEVRVDLEGEVFLASGRQVKVEGWRLLFPRAASDEGSGEDRETPPLPALSEGESCKAQHLEMLAKQTTPPKPFTEGTLIAAMKHAARFVTDERLKARLKETAGIGTEATRAGIIETLLKRGFIKRQKRALVSTPTGQQLIDALPSAITNPGMTALWEQALDDVAAGRLALQEFMGRQAGMVEKLVQHARASTVTMPQPKRKTPGKDVDSRRKASSS</sequence>
<dbReference type="Gene3D" id="3.40.50.140">
    <property type="match status" value="1"/>
</dbReference>
<dbReference type="PROSITE" id="PS00396">
    <property type="entry name" value="TOPO_IA_1"/>
    <property type="match status" value="1"/>
</dbReference>
<feature type="domain" description="Toprim" evidence="14">
    <location>
        <begin position="1"/>
        <end position="132"/>
    </location>
</feature>
<reference evidence="16 17" key="1">
    <citation type="submission" date="2017-08" db="EMBL/GenBank/DDBJ databases">
        <title>Halomonas alkalisoli sp. nov., isolated from saline alkaline soil.</title>
        <authorList>
            <person name="Wang D."/>
            <person name="Zhang G."/>
        </authorList>
    </citation>
    <scope>NUCLEOTIDE SEQUENCE [LARGE SCALE GENOMIC DNA]</scope>
    <source>
        <strain evidence="16 17">WRN001</strain>
    </source>
</reference>
<dbReference type="InterPro" id="IPR034144">
    <property type="entry name" value="TOPRIM_TopoIII"/>
</dbReference>
<dbReference type="Gene3D" id="1.10.290.10">
    <property type="entry name" value="Topoisomerase I, domain 4"/>
    <property type="match status" value="1"/>
</dbReference>
<dbReference type="NCBIfam" id="TIGR01056">
    <property type="entry name" value="topB"/>
    <property type="match status" value="1"/>
</dbReference>
<dbReference type="Gene3D" id="2.70.20.10">
    <property type="entry name" value="Topoisomerase I, domain 3"/>
    <property type="match status" value="1"/>
</dbReference>
<dbReference type="GO" id="GO:0003677">
    <property type="term" value="F:DNA binding"/>
    <property type="evidence" value="ECO:0007669"/>
    <property type="project" value="UniProtKB-KW"/>
</dbReference>
<evidence type="ECO:0000256" key="9">
    <source>
        <dbReference type="ARBA" id="ARBA00030003"/>
    </source>
</evidence>
<feature type="domain" description="Topo IA-type catalytic" evidence="15">
    <location>
        <begin position="149"/>
        <end position="600"/>
    </location>
</feature>
<evidence type="ECO:0000256" key="8">
    <source>
        <dbReference type="ARBA" id="ARBA00023235"/>
    </source>
</evidence>
<keyword evidence="7" id="KW-0238">DNA-binding</keyword>
<feature type="region of interest" description="Disordered" evidence="13">
    <location>
        <begin position="604"/>
        <end position="631"/>
    </location>
</feature>
<evidence type="ECO:0000256" key="6">
    <source>
        <dbReference type="ARBA" id="ARBA00023029"/>
    </source>
</evidence>
<dbReference type="InterPro" id="IPR013497">
    <property type="entry name" value="Topo_IA_cen"/>
</dbReference>
<dbReference type="AlphaFoldDB" id="A0A2A2EMN8"/>
<organism evidence="16 17">
    <name type="scientific">Halomonas salipaludis</name>
    <dbReference type="NCBI Taxonomy" id="2032625"/>
    <lineage>
        <taxon>Bacteria</taxon>
        <taxon>Pseudomonadati</taxon>
        <taxon>Pseudomonadota</taxon>
        <taxon>Gammaproteobacteria</taxon>
        <taxon>Oceanospirillales</taxon>
        <taxon>Halomonadaceae</taxon>
        <taxon>Halomonas</taxon>
    </lineage>
</organism>
<evidence type="ECO:0000256" key="3">
    <source>
        <dbReference type="ARBA" id="ARBA00012891"/>
    </source>
</evidence>
<evidence type="ECO:0000256" key="5">
    <source>
        <dbReference type="ARBA" id="ARBA00022842"/>
    </source>
</evidence>
<evidence type="ECO:0000256" key="10">
    <source>
        <dbReference type="ARBA" id="ARBA00031985"/>
    </source>
</evidence>
<name>A0A2A2EMN8_9GAMM</name>
<dbReference type="GO" id="GO:0006281">
    <property type="term" value="P:DNA repair"/>
    <property type="evidence" value="ECO:0007669"/>
    <property type="project" value="TreeGrafter"/>
</dbReference>
<dbReference type="RefSeq" id="WP_095623379.1">
    <property type="nucleotide sequence ID" value="NZ_NSKB01000014.1"/>
</dbReference>
<evidence type="ECO:0000256" key="11">
    <source>
        <dbReference type="ARBA" id="ARBA00032235"/>
    </source>
</evidence>
<dbReference type="Pfam" id="PF01131">
    <property type="entry name" value="Topoisom_bac"/>
    <property type="match status" value="1"/>
</dbReference>